<organism evidence="2 3">
    <name type="scientific">Ficus carica</name>
    <name type="common">Common fig</name>
    <dbReference type="NCBI Taxonomy" id="3494"/>
    <lineage>
        <taxon>Eukaryota</taxon>
        <taxon>Viridiplantae</taxon>
        <taxon>Streptophyta</taxon>
        <taxon>Embryophyta</taxon>
        <taxon>Tracheophyta</taxon>
        <taxon>Spermatophyta</taxon>
        <taxon>Magnoliopsida</taxon>
        <taxon>eudicotyledons</taxon>
        <taxon>Gunneridae</taxon>
        <taxon>Pentapetalae</taxon>
        <taxon>rosids</taxon>
        <taxon>fabids</taxon>
        <taxon>Rosales</taxon>
        <taxon>Moraceae</taxon>
        <taxon>Ficeae</taxon>
        <taxon>Ficus</taxon>
    </lineage>
</organism>
<evidence type="ECO:0000256" key="1">
    <source>
        <dbReference type="SAM" id="MobiDB-lite"/>
    </source>
</evidence>
<sequence length="182" mass="19715">MSSTQYCYKPAKQTCQEKCLESCYGHKPNNSTGSYYAGQSTPHACSDHTMTKPTMNHSSYGQTLFGQPTMTPNPNISHNSCGNQTYGHHMAAAKPVGMGHNHCMDKVHGHGHGHAGKQHHAANGMVGSCHGTKSHEKKMKEKIKGDSCKKKKDKSLSKNKYRDGNRSCGDRSGSDSSGTDSD</sequence>
<feature type="region of interest" description="Disordered" evidence="1">
    <location>
        <begin position="109"/>
        <end position="182"/>
    </location>
</feature>
<feature type="compositionally biased region" description="Basic and acidic residues" evidence="1">
    <location>
        <begin position="138"/>
        <end position="173"/>
    </location>
</feature>
<protein>
    <submittedName>
        <fullName evidence="2">Uncharacterized protein</fullName>
    </submittedName>
</protein>
<feature type="compositionally biased region" description="Basic residues" evidence="1">
    <location>
        <begin position="109"/>
        <end position="120"/>
    </location>
</feature>
<reference evidence="2" key="1">
    <citation type="submission" date="2023-07" db="EMBL/GenBank/DDBJ databases">
        <title>draft genome sequence of fig (Ficus carica).</title>
        <authorList>
            <person name="Takahashi T."/>
            <person name="Nishimura K."/>
        </authorList>
    </citation>
    <scope>NUCLEOTIDE SEQUENCE</scope>
</reference>
<name>A0AA88CU11_FICCA</name>
<keyword evidence="3" id="KW-1185">Reference proteome</keyword>
<accession>A0AA88CU11</accession>
<dbReference type="EMBL" id="BTGU01000003">
    <property type="protein sequence ID" value="GMN31645.1"/>
    <property type="molecule type" value="Genomic_DNA"/>
</dbReference>
<dbReference type="AlphaFoldDB" id="A0AA88CU11"/>
<comment type="caution">
    <text evidence="2">The sequence shown here is derived from an EMBL/GenBank/DDBJ whole genome shotgun (WGS) entry which is preliminary data.</text>
</comment>
<dbReference type="Gramene" id="FCD_00004843-RA">
    <property type="protein sequence ID" value="FCD_00004843-RA:cds"/>
    <property type="gene ID" value="FCD_00004843"/>
</dbReference>
<dbReference type="Proteomes" id="UP001187192">
    <property type="component" value="Unassembled WGS sequence"/>
</dbReference>
<evidence type="ECO:0000313" key="3">
    <source>
        <dbReference type="Proteomes" id="UP001187192"/>
    </source>
</evidence>
<gene>
    <name evidence="2" type="ORF">TIFTF001_003344</name>
</gene>
<proteinExistence type="predicted"/>
<evidence type="ECO:0000313" key="2">
    <source>
        <dbReference type="EMBL" id="GMN31645.1"/>
    </source>
</evidence>